<evidence type="ECO:0008006" key="10">
    <source>
        <dbReference type="Google" id="ProtNLM"/>
    </source>
</evidence>
<proteinExistence type="inferred from homology"/>
<protein>
    <recommendedName>
        <fullName evidence="10">Receptor expression-enhancing protein</fullName>
    </recommendedName>
</protein>
<evidence type="ECO:0000256" key="5">
    <source>
        <dbReference type="ARBA" id="ARBA00023136"/>
    </source>
</evidence>
<comment type="subcellular location">
    <subcellularLocation>
        <location evidence="1 6">Membrane</location>
        <topology evidence="1 6">Multi-pass membrane protein</topology>
    </subcellularLocation>
</comment>
<keyword evidence="9" id="KW-1185">Reference proteome</keyword>
<dbReference type="OrthoDB" id="10009287at2759"/>
<dbReference type="PANTHER" id="PTHR12300">
    <property type="entry name" value="HVA22-LIKE PROTEINS"/>
    <property type="match status" value="1"/>
</dbReference>
<gene>
    <name evidence="8" type="ORF">SteCoe_8411</name>
</gene>
<dbReference type="GO" id="GO:0016020">
    <property type="term" value="C:membrane"/>
    <property type="evidence" value="ECO:0007669"/>
    <property type="project" value="UniProtKB-SubCell"/>
</dbReference>
<dbReference type="EMBL" id="MPUH01000126">
    <property type="protein sequence ID" value="OMJ89413.1"/>
    <property type="molecule type" value="Genomic_DNA"/>
</dbReference>
<feature type="transmembrane region" description="Helical" evidence="7">
    <location>
        <begin position="68"/>
        <end position="85"/>
    </location>
</feature>
<evidence type="ECO:0000256" key="1">
    <source>
        <dbReference type="ARBA" id="ARBA00004141"/>
    </source>
</evidence>
<organism evidence="8 9">
    <name type="scientific">Stentor coeruleus</name>
    <dbReference type="NCBI Taxonomy" id="5963"/>
    <lineage>
        <taxon>Eukaryota</taxon>
        <taxon>Sar</taxon>
        <taxon>Alveolata</taxon>
        <taxon>Ciliophora</taxon>
        <taxon>Postciliodesmatophora</taxon>
        <taxon>Heterotrichea</taxon>
        <taxon>Heterotrichida</taxon>
        <taxon>Stentoridae</taxon>
        <taxon>Stentor</taxon>
    </lineage>
</organism>
<keyword evidence="5 7" id="KW-0472">Membrane</keyword>
<evidence type="ECO:0000256" key="3">
    <source>
        <dbReference type="ARBA" id="ARBA00022692"/>
    </source>
</evidence>
<evidence type="ECO:0000256" key="6">
    <source>
        <dbReference type="RuleBase" id="RU362006"/>
    </source>
</evidence>
<dbReference type="AlphaFoldDB" id="A0A1R2CK84"/>
<dbReference type="Proteomes" id="UP000187209">
    <property type="component" value="Unassembled WGS sequence"/>
</dbReference>
<evidence type="ECO:0000313" key="8">
    <source>
        <dbReference type="EMBL" id="OMJ89413.1"/>
    </source>
</evidence>
<sequence length="106" mass="12510">MVCTLFCLFYTGVCWVYPLSQTISDLQNKRNEVQWVSFWLVMGLLSFVEVNILFFISSCCVYDFLKSLFVLWLVHPEFLGASYIFEKYFGMFFENAQKILGKTPLR</sequence>
<comment type="caution">
    <text evidence="8">The sequence shown here is derived from an EMBL/GenBank/DDBJ whole genome shotgun (WGS) entry which is preliminary data.</text>
</comment>
<dbReference type="InterPro" id="IPR004345">
    <property type="entry name" value="TB2_DP1_HVA22"/>
</dbReference>
<feature type="transmembrane region" description="Helical" evidence="7">
    <location>
        <begin position="38"/>
        <end position="56"/>
    </location>
</feature>
<accession>A0A1R2CK84</accession>
<evidence type="ECO:0000256" key="7">
    <source>
        <dbReference type="SAM" id="Phobius"/>
    </source>
</evidence>
<keyword evidence="4 7" id="KW-1133">Transmembrane helix</keyword>
<keyword evidence="3 7" id="KW-0812">Transmembrane</keyword>
<dbReference type="PANTHER" id="PTHR12300:SF161">
    <property type="entry name" value="RECEPTOR EXPRESSION-ENHANCING PROTEIN"/>
    <property type="match status" value="1"/>
</dbReference>
<reference evidence="8 9" key="1">
    <citation type="submission" date="2016-11" db="EMBL/GenBank/DDBJ databases">
        <title>The macronuclear genome of Stentor coeruleus: a giant cell with tiny introns.</title>
        <authorList>
            <person name="Slabodnick M."/>
            <person name="Ruby J.G."/>
            <person name="Reiff S.B."/>
            <person name="Swart E.C."/>
            <person name="Gosai S."/>
            <person name="Prabakaran S."/>
            <person name="Witkowska E."/>
            <person name="Larue G.E."/>
            <person name="Fisher S."/>
            <person name="Freeman R.M."/>
            <person name="Gunawardena J."/>
            <person name="Chu W."/>
            <person name="Stover N.A."/>
            <person name="Gregory B.D."/>
            <person name="Nowacki M."/>
            <person name="Derisi J."/>
            <person name="Roy S.W."/>
            <person name="Marshall W.F."/>
            <person name="Sood P."/>
        </authorList>
    </citation>
    <scope>NUCLEOTIDE SEQUENCE [LARGE SCALE GENOMIC DNA]</scope>
    <source>
        <strain evidence="8">WM001</strain>
    </source>
</reference>
<name>A0A1R2CK84_9CILI</name>
<evidence type="ECO:0000256" key="2">
    <source>
        <dbReference type="ARBA" id="ARBA00008573"/>
    </source>
</evidence>
<evidence type="ECO:0000313" key="9">
    <source>
        <dbReference type="Proteomes" id="UP000187209"/>
    </source>
</evidence>
<dbReference type="Pfam" id="PF03134">
    <property type="entry name" value="TB2_DP1_HVA22"/>
    <property type="match status" value="1"/>
</dbReference>
<comment type="similarity">
    <text evidence="2 6">Belongs to the DP1 family.</text>
</comment>
<evidence type="ECO:0000256" key="4">
    <source>
        <dbReference type="ARBA" id="ARBA00022989"/>
    </source>
</evidence>